<evidence type="ECO:0008006" key="4">
    <source>
        <dbReference type="Google" id="ProtNLM"/>
    </source>
</evidence>
<evidence type="ECO:0000256" key="1">
    <source>
        <dbReference type="SAM" id="SignalP"/>
    </source>
</evidence>
<reference evidence="2 3" key="1">
    <citation type="submission" date="2016-10" db="EMBL/GenBank/DDBJ databases">
        <authorList>
            <person name="de Groot N.N."/>
        </authorList>
    </citation>
    <scope>NUCLEOTIDE SEQUENCE [LARGE SCALE GENOMIC DNA]</scope>
    <source>
        <strain evidence="2 3">DSM 6793</strain>
    </source>
</reference>
<dbReference type="AlphaFoldDB" id="A0A1I1L522"/>
<keyword evidence="1" id="KW-0732">Signal</keyword>
<evidence type="ECO:0000313" key="2">
    <source>
        <dbReference type="EMBL" id="SFC68081.1"/>
    </source>
</evidence>
<dbReference type="OrthoDB" id="511454at2"/>
<proteinExistence type="predicted"/>
<dbReference type="EMBL" id="FOLE01000008">
    <property type="protein sequence ID" value="SFC68081.1"/>
    <property type="molecule type" value="Genomic_DNA"/>
</dbReference>
<dbReference type="RefSeq" id="WP_143083973.1">
    <property type="nucleotide sequence ID" value="NZ_FOLE01000008.1"/>
</dbReference>
<protein>
    <recommendedName>
        <fullName evidence="4">Sensory transduction regulator</fullName>
    </recommendedName>
</protein>
<feature type="signal peptide" evidence="1">
    <location>
        <begin position="1"/>
        <end position="23"/>
    </location>
</feature>
<keyword evidence="3" id="KW-1185">Reference proteome</keyword>
<sequence>MMTGIKKYLLVCAIGFISLPTFAQMGGADYDNRVKAKLDEWGVKYEISEKGNFKLVFDMGENRTQLVIINSNTYDYNNIEVREIYSTAAKGNKSGDFAHSDLFTLLRDNADKKIGAWQIDGTEGTYRLNFSLRASAVSGLENLKSMVQLAAKVADAKEKLLSKGDEF</sequence>
<evidence type="ECO:0000313" key="3">
    <source>
        <dbReference type="Proteomes" id="UP000199514"/>
    </source>
</evidence>
<feature type="chain" id="PRO_5011571936" description="Sensory transduction regulator" evidence="1">
    <location>
        <begin position="24"/>
        <end position="167"/>
    </location>
</feature>
<accession>A0A1I1L522</accession>
<dbReference type="Proteomes" id="UP000199514">
    <property type="component" value="Unassembled WGS sequence"/>
</dbReference>
<name>A0A1I1L522_9BACT</name>
<organism evidence="2 3">
    <name type="scientific">Flexibacter flexilis DSM 6793</name>
    <dbReference type="NCBI Taxonomy" id="927664"/>
    <lineage>
        <taxon>Bacteria</taxon>
        <taxon>Pseudomonadati</taxon>
        <taxon>Bacteroidota</taxon>
        <taxon>Cytophagia</taxon>
        <taxon>Cytophagales</taxon>
        <taxon>Flexibacteraceae</taxon>
        <taxon>Flexibacter</taxon>
    </lineage>
</organism>
<gene>
    <name evidence="2" type="ORF">SAMN05421780_10864</name>
</gene>